<evidence type="ECO:0000256" key="5">
    <source>
        <dbReference type="ARBA" id="ARBA00023136"/>
    </source>
</evidence>
<dbReference type="RefSeq" id="WP_133870635.1">
    <property type="nucleotide sequence ID" value="NZ_SOAU01000001.1"/>
</dbReference>
<gene>
    <name evidence="7" type="ORF">BDK89_4034</name>
</gene>
<accession>A0A4R7I596</accession>
<evidence type="ECO:0000256" key="6">
    <source>
        <dbReference type="SAM" id="Phobius"/>
    </source>
</evidence>
<evidence type="ECO:0000313" key="7">
    <source>
        <dbReference type="EMBL" id="TDT18414.1"/>
    </source>
</evidence>
<dbReference type="AlphaFoldDB" id="A0A4R7I596"/>
<evidence type="ECO:0000256" key="4">
    <source>
        <dbReference type="ARBA" id="ARBA00022989"/>
    </source>
</evidence>
<dbReference type="PANTHER" id="PTHR39087">
    <property type="entry name" value="UPF0104 MEMBRANE PROTEIN MJ1595"/>
    <property type="match status" value="1"/>
</dbReference>
<name>A0A4R7I596_9ACTN</name>
<reference evidence="7 8" key="1">
    <citation type="submission" date="2019-03" db="EMBL/GenBank/DDBJ databases">
        <title>Sequencing the genomes of 1000 actinobacteria strains.</title>
        <authorList>
            <person name="Klenk H.-P."/>
        </authorList>
    </citation>
    <scope>NUCLEOTIDE SEQUENCE [LARGE SCALE GENOMIC DNA]</scope>
    <source>
        <strain evidence="7 8">DSM 18936</strain>
    </source>
</reference>
<evidence type="ECO:0000256" key="2">
    <source>
        <dbReference type="ARBA" id="ARBA00022475"/>
    </source>
</evidence>
<dbReference type="InterPro" id="IPR022791">
    <property type="entry name" value="L-PG_synthase/AglD"/>
</dbReference>
<dbReference type="Pfam" id="PF03706">
    <property type="entry name" value="LPG_synthase_TM"/>
    <property type="match status" value="1"/>
</dbReference>
<feature type="transmembrane region" description="Helical" evidence="6">
    <location>
        <begin position="331"/>
        <end position="348"/>
    </location>
</feature>
<feature type="transmembrane region" description="Helical" evidence="6">
    <location>
        <begin position="143"/>
        <end position="168"/>
    </location>
</feature>
<protein>
    <recommendedName>
        <fullName evidence="9">Lysylphosphatidylglycerol synthase-like protein</fullName>
    </recommendedName>
</protein>
<keyword evidence="8" id="KW-1185">Reference proteome</keyword>
<feature type="transmembrane region" description="Helical" evidence="6">
    <location>
        <begin position="180"/>
        <end position="201"/>
    </location>
</feature>
<evidence type="ECO:0000313" key="8">
    <source>
        <dbReference type="Proteomes" id="UP000294558"/>
    </source>
</evidence>
<evidence type="ECO:0000256" key="1">
    <source>
        <dbReference type="ARBA" id="ARBA00004651"/>
    </source>
</evidence>
<keyword evidence="4 6" id="KW-1133">Transmembrane helix</keyword>
<comment type="caution">
    <text evidence="7">The sequence shown here is derived from an EMBL/GenBank/DDBJ whole genome shotgun (WGS) entry which is preliminary data.</text>
</comment>
<organism evidence="7 8">
    <name type="scientific">Ilumatobacter fluminis</name>
    <dbReference type="NCBI Taxonomy" id="467091"/>
    <lineage>
        <taxon>Bacteria</taxon>
        <taxon>Bacillati</taxon>
        <taxon>Actinomycetota</taxon>
        <taxon>Acidimicrobiia</taxon>
        <taxon>Acidimicrobiales</taxon>
        <taxon>Ilumatobacteraceae</taxon>
        <taxon>Ilumatobacter</taxon>
    </lineage>
</organism>
<evidence type="ECO:0008006" key="9">
    <source>
        <dbReference type="Google" id="ProtNLM"/>
    </source>
</evidence>
<proteinExistence type="predicted"/>
<dbReference type="NCBIfam" id="TIGR00374">
    <property type="entry name" value="flippase-like domain"/>
    <property type="match status" value="1"/>
</dbReference>
<comment type="subcellular location">
    <subcellularLocation>
        <location evidence="1">Cell membrane</location>
        <topology evidence="1">Multi-pass membrane protein</topology>
    </subcellularLocation>
</comment>
<dbReference type="PANTHER" id="PTHR39087:SF2">
    <property type="entry name" value="UPF0104 MEMBRANE PROTEIN MJ1595"/>
    <property type="match status" value="1"/>
</dbReference>
<keyword evidence="5 6" id="KW-0472">Membrane</keyword>
<keyword evidence="3 6" id="KW-0812">Transmembrane</keyword>
<feature type="transmembrane region" description="Helical" evidence="6">
    <location>
        <begin position="29"/>
        <end position="48"/>
    </location>
</feature>
<dbReference type="OrthoDB" id="3214926at2"/>
<feature type="transmembrane region" description="Helical" evidence="6">
    <location>
        <begin position="69"/>
        <end position="91"/>
    </location>
</feature>
<evidence type="ECO:0000256" key="3">
    <source>
        <dbReference type="ARBA" id="ARBA00022692"/>
    </source>
</evidence>
<dbReference type="Proteomes" id="UP000294558">
    <property type="component" value="Unassembled WGS sequence"/>
</dbReference>
<keyword evidence="2" id="KW-1003">Cell membrane</keyword>
<dbReference type="GO" id="GO:0005886">
    <property type="term" value="C:plasma membrane"/>
    <property type="evidence" value="ECO:0007669"/>
    <property type="project" value="UniProtKB-SubCell"/>
</dbReference>
<dbReference type="EMBL" id="SOAU01000001">
    <property type="protein sequence ID" value="TDT18414.1"/>
    <property type="molecule type" value="Genomic_DNA"/>
</dbReference>
<feature type="transmembrane region" description="Helical" evidence="6">
    <location>
        <begin position="272"/>
        <end position="291"/>
    </location>
</feature>
<sequence>MTTLDTTTDDREVAALDEPAEPASGRRRWLRLALRVVVWPAVIAAIVVPQLPRFREASVELQSISWERLVFGFVLVLASIACYSGLTRTGLGAGDDVRHGTVFRIQLSTRALANVVPGGNATASALGFRLLTRAGASNTGAGVALATAGIGSAIVLNVVFWAALIIVIPTRGADRHLITIAALGGIVLALLLLAIAVVGLGGERVAGPIRRLAAKVGLDLTAPMRVVDNARGRIGDLIADRRRLARIGGWSIGQWTFDMAALWVFLSAFDISLHPLVLILLFGAANIAAAVPITPGGIGVVEGVYIASLVQLGFTLEAATFGIAAYRFAQYVFPIGAGALSYATLKVGPWRLDP</sequence>